<evidence type="ECO:0000313" key="2">
    <source>
        <dbReference type="EMBL" id="ASC70285.1"/>
    </source>
</evidence>
<dbReference type="CDD" id="cd02042">
    <property type="entry name" value="ParAB_family"/>
    <property type="match status" value="1"/>
</dbReference>
<dbReference type="Gene3D" id="3.40.50.300">
    <property type="entry name" value="P-loop containing nucleotide triphosphate hydrolases"/>
    <property type="match status" value="1"/>
</dbReference>
<proteinExistence type="predicted"/>
<feature type="domain" description="CobQ/CobB/MinD/ParA nucleotide binding" evidence="1">
    <location>
        <begin position="4"/>
        <end position="147"/>
    </location>
</feature>
<sequence length="176" mass="19075">MFLTVSSFEGGVGKTTSTIHLAAFLAGLDGGESVLLVDGDENRSATSWSKRGELPFKVVAVDAAFRHIPKFKHVVIDTGARPSREDLEPLVEGCDLLILPTTPEAMAVDALVQTIDLLKEIGGDHYRVLFTMVHGNPKVQMASMAREALLSSWVEYRRGMAPAAAWKRVSGKQPEA</sequence>
<dbReference type="KEGG" id="hhg:XM38_012220"/>
<dbReference type="PANTHER" id="PTHR13696">
    <property type="entry name" value="P-LOOP CONTAINING NUCLEOSIDE TRIPHOSPHATE HYDROLASE"/>
    <property type="match status" value="1"/>
</dbReference>
<accession>A0A1Z3HJ18</accession>
<evidence type="ECO:0000259" key="1">
    <source>
        <dbReference type="Pfam" id="PF01656"/>
    </source>
</evidence>
<gene>
    <name evidence="2" type="ORF">XM38_012220</name>
</gene>
<reference evidence="2 3" key="1">
    <citation type="journal article" date="2016" name="Biochim. Biophys. Acta">
        <title>Characterization of red-shifted phycobilisomes isolated from the chlorophyll f-containing cyanobacterium Halomicronema hongdechloris.</title>
        <authorList>
            <person name="Li Y."/>
            <person name="Lin Y."/>
            <person name="Garvey C.J."/>
            <person name="Birch D."/>
            <person name="Corkery R.W."/>
            <person name="Loughlin P.C."/>
            <person name="Scheer H."/>
            <person name="Willows R.D."/>
            <person name="Chen M."/>
        </authorList>
    </citation>
    <scope>NUCLEOTIDE SEQUENCE [LARGE SCALE GENOMIC DNA]</scope>
    <source>
        <strain evidence="2 3">C2206</strain>
    </source>
</reference>
<dbReference type="InterPro" id="IPR027417">
    <property type="entry name" value="P-loop_NTPase"/>
</dbReference>
<dbReference type="Proteomes" id="UP000191901">
    <property type="component" value="Chromosome"/>
</dbReference>
<evidence type="ECO:0000313" key="3">
    <source>
        <dbReference type="Proteomes" id="UP000191901"/>
    </source>
</evidence>
<dbReference type="Pfam" id="PF01656">
    <property type="entry name" value="CbiA"/>
    <property type="match status" value="1"/>
</dbReference>
<dbReference type="EMBL" id="CP021983">
    <property type="protein sequence ID" value="ASC70285.1"/>
    <property type="molecule type" value="Genomic_DNA"/>
</dbReference>
<dbReference type="PANTHER" id="PTHR13696:SF96">
    <property type="entry name" value="COBQ_COBB_MIND_PARA NUCLEOTIDE BINDING DOMAIN-CONTAINING PROTEIN"/>
    <property type="match status" value="1"/>
</dbReference>
<dbReference type="SUPFAM" id="SSF52540">
    <property type="entry name" value="P-loop containing nucleoside triphosphate hydrolases"/>
    <property type="match status" value="1"/>
</dbReference>
<dbReference type="InterPro" id="IPR050678">
    <property type="entry name" value="DNA_Partitioning_ATPase"/>
</dbReference>
<protein>
    <submittedName>
        <fullName evidence="2">ParA family chromosome partitioning protein</fullName>
    </submittedName>
</protein>
<name>A0A1Z3HJ18_9CYAN</name>
<dbReference type="OrthoDB" id="9804460at2"/>
<organism evidence="2 3">
    <name type="scientific">Halomicronema hongdechloris C2206</name>
    <dbReference type="NCBI Taxonomy" id="1641165"/>
    <lineage>
        <taxon>Bacteria</taxon>
        <taxon>Bacillati</taxon>
        <taxon>Cyanobacteriota</taxon>
        <taxon>Cyanophyceae</taxon>
        <taxon>Nodosilineales</taxon>
        <taxon>Nodosilineaceae</taxon>
        <taxon>Halomicronema</taxon>
    </lineage>
</organism>
<dbReference type="InterPro" id="IPR002586">
    <property type="entry name" value="CobQ/CobB/MinD/ParA_Nub-bd_dom"/>
</dbReference>
<keyword evidence="3" id="KW-1185">Reference proteome</keyword>
<dbReference type="AlphaFoldDB" id="A0A1Z3HJ18"/>
<dbReference type="RefSeq" id="WP_080811627.1">
    <property type="nucleotide sequence ID" value="NZ_CP021983.2"/>
</dbReference>